<evidence type="ECO:0000313" key="2">
    <source>
        <dbReference type="Proteomes" id="UP000268033"/>
    </source>
</evidence>
<comment type="caution">
    <text evidence="1">The sequence shown here is derived from an EMBL/GenBank/DDBJ whole genome shotgun (WGS) entry which is preliminary data.</text>
</comment>
<reference evidence="1 2" key="1">
    <citation type="submission" date="2018-11" db="EMBL/GenBank/DDBJ databases">
        <title>Genomic Encyclopedia of Type Strains, Phase IV (KMG-IV): sequencing the most valuable type-strain genomes for metagenomic binning, comparative biology and taxonomic classification.</title>
        <authorList>
            <person name="Goeker M."/>
        </authorList>
    </citation>
    <scope>NUCLEOTIDE SEQUENCE [LARGE SCALE GENOMIC DNA]</scope>
    <source>
        <strain evidence="1 2">DSM 21945</strain>
    </source>
</reference>
<dbReference type="AlphaFoldDB" id="A0A3N1P9K5"/>
<proteinExistence type="predicted"/>
<dbReference type="Proteomes" id="UP000268033">
    <property type="component" value="Unassembled WGS sequence"/>
</dbReference>
<dbReference type="STRING" id="584787.GCA_001247655_01273"/>
<dbReference type="InterPro" id="IPR036163">
    <property type="entry name" value="HMA_dom_sf"/>
</dbReference>
<sequence>MTTLRPGVREAYLVRRKLTVSGEQAAARDCAEALDALPGINSVTLTGNRLTLSYDATVANLDALEQAINDFGLGVKRRGLAGIRFGYYRFVDQNIRDNATHEPWCCHRLPPNVKK</sequence>
<protein>
    <recommendedName>
        <fullName evidence="3">HMA domain-containing protein</fullName>
    </recommendedName>
</protein>
<dbReference type="SUPFAM" id="SSF55008">
    <property type="entry name" value="HMA, heavy metal-associated domain"/>
    <property type="match status" value="1"/>
</dbReference>
<dbReference type="RefSeq" id="WP_123421919.1">
    <property type="nucleotide sequence ID" value="NZ_JBLXEP010000008.1"/>
</dbReference>
<name>A0A3N1P9K5_9GAMM</name>
<dbReference type="EMBL" id="RJUL01000007">
    <property type="protein sequence ID" value="ROQ24131.1"/>
    <property type="molecule type" value="Genomic_DNA"/>
</dbReference>
<keyword evidence="2" id="KW-1185">Reference proteome</keyword>
<dbReference type="GO" id="GO:0046872">
    <property type="term" value="F:metal ion binding"/>
    <property type="evidence" value="ECO:0007669"/>
    <property type="project" value="InterPro"/>
</dbReference>
<gene>
    <name evidence="1" type="ORF">EDC28_10712</name>
</gene>
<dbReference type="Gene3D" id="3.30.70.100">
    <property type="match status" value="1"/>
</dbReference>
<accession>A0A3N1P9K5</accession>
<evidence type="ECO:0000313" key="1">
    <source>
        <dbReference type="EMBL" id="ROQ24131.1"/>
    </source>
</evidence>
<organism evidence="1 2">
    <name type="scientific">Gallaecimonas pentaromativorans</name>
    <dbReference type="NCBI Taxonomy" id="584787"/>
    <lineage>
        <taxon>Bacteria</taxon>
        <taxon>Pseudomonadati</taxon>
        <taxon>Pseudomonadota</taxon>
        <taxon>Gammaproteobacteria</taxon>
        <taxon>Enterobacterales</taxon>
        <taxon>Gallaecimonadaceae</taxon>
        <taxon>Gallaecimonas</taxon>
    </lineage>
</organism>
<evidence type="ECO:0008006" key="3">
    <source>
        <dbReference type="Google" id="ProtNLM"/>
    </source>
</evidence>